<dbReference type="EMBL" id="FRXN01000004">
    <property type="protein sequence ID" value="SHO63951.1"/>
    <property type="molecule type" value="Genomic_DNA"/>
</dbReference>
<reference evidence="5" key="1">
    <citation type="submission" date="2016-12" db="EMBL/GenBank/DDBJ databases">
        <authorList>
            <person name="Varghese N."/>
            <person name="Submissions S."/>
        </authorList>
    </citation>
    <scope>NUCLEOTIDE SEQUENCE [LARGE SCALE GENOMIC DNA]</scope>
    <source>
        <strain evidence="5">DSM 25035</strain>
    </source>
</reference>
<name>A0A1M7ZGA6_9BACT</name>
<evidence type="ECO:0000313" key="5">
    <source>
        <dbReference type="Proteomes" id="UP000184609"/>
    </source>
</evidence>
<dbReference type="RefSeq" id="WP_073572742.1">
    <property type="nucleotide sequence ID" value="NZ_FRXN01000004.1"/>
</dbReference>
<feature type="signal peptide" evidence="2">
    <location>
        <begin position="1"/>
        <end position="20"/>
    </location>
</feature>
<dbReference type="STRING" id="1073327.SAMN04488108_3117"/>
<dbReference type="Gene3D" id="2.40.160.20">
    <property type="match status" value="1"/>
</dbReference>
<dbReference type="InterPro" id="IPR011250">
    <property type="entry name" value="OMP/PagP_B-barrel"/>
</dbReference>
<evidence type="ECO:0000259" key="3">
    <source>
        <dbReference type="Pfam" id="PF13505"/>
    </source>
</evidence>
<evidence type="ECO:0000313" key="4">
    <source>
        <dbReference type="EMBL" id="SHO63951.1"/>
    </source>
</evidence>
<sequence>MKKVLAIIFFAALFSFDLSAQSLEQGNSRFHVFGSYGLKWKNFGYGGGIEYFFVDNFALQPSFTSIQPNVGNQSNFSMDLRYYISEGPSQLFFLAGYSQTWENTQPGDPGLRRSYKGANIGVGTYIRLTDWVGLNTEFRVQSQHPREAGFRFGFAFPL</sequence>
<organism evidence="4 5">
    <name type="scientific">Algoriphagus zhangzhouensis</name>
    <dbReference type="NCBI Taxonomy" id="1073327"/>
    <lineage>
        <taxon>Bacteria</taxon>
        <taxon>Pseudomonadati</taxon>
        <taxon>Bacteroidota</taxon>
        <taxon>Cytophagia</taxon>
        <taxon>Cytophagales</taxon>
        <taxon>Cyclobacteriaceae</taxon>
        <taxon>Algoriphagus</taxon>
    </lineage>
</organism>
<dbReference type="Pfam" id="PF13505">
    <property type="entry name" value="OMP_b-brl"/>
    <property type="match status" value="1"/>
</dbReference>
<evidence type="ECO:0000256" key="2">
    <source>
        <dbReference type="SAM" id="SignalP"/>
    </source>
</evidence>
<feature type="chain" id="PRO_5012274887" evidence="2">
    <location>
        <begin position="21"/>
        <end position="158"/>
    </location>
</feature>
<evidence type="ECO:0000256" key="1">
    <source>
        <dbReference type="ARBA" id="ARBA00022729"/>
    </source>
</evidence>
<proteinExistence type="predicted"/>
<dbReference type="InterPro" id="IPR027385">
    <property type="entry name" value="Beta-barrel_OMP"/>
</dbReference>
<keyword evidence="1 2" id="KW-0732">Signal</keyword>
<gene>
    <name evidence="4" type="ORF">SAMN04488108_3117</name>
</gene>
<accession>A0A1M7ZGA6</accession>
<keyword evidence="5" id="KW-1185">Reference proteome</keyword>
<feature type="domain" description="Outer membrane protein beta-barrel" evidence="3">
    <location>
        <begin position="26"/>
        <end position="139"/>
    </location>
</feature>
<dbReference type="AlphaFoldDB" id="A0A1M7ZGA6"/>
<protein>
    <submittedName>
        <fullName evidence="4">Outer membrane protein beta-barrel domain-containing protein</fullName>
    </submittedName>
</protein>
<dbReference type="Proteomes" id="UP000184609">
    <property type="component" value="Unassembled WGS sequence"/>
</dbReference>
<dbReference type="OrthoDB" id="1122114at2"/>
<dbReference type="SUPFAM" id="SSF56925">
    <property type="entry name" value="OMPA-like"/>
    <property type="match status" value="1"/>
</dbReference>